<dbReference type="InterPro" id="IPR058033">
    <property type="entry name" value="ARM_TBCD_2nd"/>
</dbReference>
<dbReference type="PANTHER" id="PTHR12658:SF0">
    <property type="entry name" value="TUBULIN-SPECIFIC CHAPERONE D"/>
    <property type="match status" value="1"/>
</dbReference>
<evidence type="ECO:0000256" key="2">
    <source>
        <dbReference type="PROSITE-ProRule" id="PRU00103"/>
    </source>
</evidence>
<dbReference type="Proteomes" id="UP000242519">
    <property type="component" value="Unassembled WGS sequence"/>
</dbReference>
<dbReference type="AlphaFoldDB" id="A0A218ZBL6"/>
<keyword evidence="6" id="KW-1185">Reference proteome</keyword>
<comment type="caution">
    <text evidence="5">The sequence shown here is derived from an EMBL/GenBank/DDBJ whole genome shotgun (WGS) entry which is preliminary data.</text>
</comment>
<dbReference type="STRING" id="503106.A0A218ZBL6"/>
<dbReference type="InParanoid" id="A0A218ZBL6"/>
<dbReference type="GO" id="GO:0007023">
    <property type="term" value="P:post-chaperonin tubulin folding pathway"/>
    <property type="evidence" value="ECO:0007669"/>
    <property type="project" value="InterPro"/>
</dbReference>
<proteinExistence type="predicted"/>
<organism evidence="5 6">
    <name type="scientific">Diplocarpon coronariae</name>
    <dbReference type="NCBI Taxonomy" id="2795749"/>
    <lineage>
        <taxon>Eukaryota</taxon>
        <taxon>Fungi</taxon>
        <taxon>Dikarya</taxon>
        <taxon>Ascomycota</taxon>
        <taxon>Pezizomycotina</taxon>
        <taxon>Leotiomycetes</taxon>
        <taxon>Helotiales</taxon>
        <taxon>Drepanopezizaceae</taxon>
        <taxon>Diplocarpon</taxon>
    </lineage>
</organism>
<dbReference type="GO" id="GO:0007021">
    <property type="term" value="P:tubulin complex assembly"/>
    <property type="evidence" value="ECO:0007669"/>
    <property type="project" value="InterPro"/>
</dbReference>
<feature type="repeat" description="HEAT" evidence="2">
    <location>
        <begin position="347"/>
        <end position="384"/>
    </location>
</feature>
<dbReference type="GO" id="GO:0000226">
    <property type="term" value="P:microtubule cytoskeleton organization"/>
    <property type="evidence" value="ECO:0007669"/>
    <property type="project" value="TreeGrafter"/>
</dbReference>
<dbReference type="InterPro" id="IPR021133">
    <property type="entry name" value="HEAT_type_2"/>
</dbReference>
<gene>
    <name evidence="5" type="ORF">B2J93_7813</name>
</gene>
<dbReference type="PANTHER" id="PTHR12658">
    <property type="entry name" value="BETA-TUBULIN COFACTOR D"/>
    <property type="match status" value="1"/>
</dbReference>
<keyword evidence="1" id="KW-0143">Chaperone</keyword>
<protein>
    <submittedName>
        <fullName evidence="5">Uncharacterized protein</fullName>
    </submittedName>
</protein>
<name>A0A218ZBL6_9HELO</name>
<dbReference type="InterPro" id="IPR022577">
    <property type="entry name" value="TBCD_C"/>
</dbReference>
<dbReference type="Pfam" id="PF25767">
    <property type="entry name" value="ARM_TBCD_2nd"/>
    <property type="match status" value="1"/>
</dbReference>
<dbReference type="InterPro" id="IPR011989">
    <property type="entry name" value="ARM-like"/>
</dbReference>
<accession>A0A218ZBL6</accession>
<evidence type="ECO:0000256" key="1">
    <source>
        <dbReference type="ARBA" id="ARBA00023186"/>
    </source>
</evidence>
<dbReference type="GO" id="GO:0005096">
    <property type="term" value="F:GTPase activator activity"/>
    <property type="evidence" value="ECO:0007669"/>
    <property type="project" value="InterPro"/>
</dbReference>
<dbReference type="EMBL" id="MZNU01000068">
    <property type="protein sequence ID" value="OWP05469.1"/>
    <property type="molecule type" value="Genomic_DNA"/>
</dbReference>
<dbReference type="OrthoDB" id="10253476at2759"/>
<dbReference type="Pfam" id="PF12612">
    <property type="entry name" value="TFCD_C"/>
    <property type="match status" value="1"/>
</dbReference>
<dbReference type="InterPro" id="IPR033162">
    <property type="entry name" value="TBCD"/>
</dbReference>
<dbReference type="InterPro" id="IPR016024">
    <property type="entry name" value="ARM-type_fold"/>
</dbReference>
<dbReference type="PROSITE" id="PS50077">
    <property type="entry name" value="HEAT_REPEAT"/>
    <property type="match status" value="1"/>
</dbReference>
<dbReference type="Gene3D" id="1.25.10.10">
    <property type="entry name" value="Leucine-rich Repeat Variant"/>
    <property type="match status" value="1"/>
</dbReference>
<dbReference type="SUPFAM" id="SSF48371">
    <property type="entry name" value="ARM repeat"/>
    <property type="match status" value="1"/>
</dbReference>
<sequence length="1164" mass="128697">MDALDDEQDIHLERAAPSLLADLGESLGPFLKRSGRIRRNVHLADTDRLVNLLEPFQELPQLLDPHLKTFVPLLAGTFIECLQVPQKKPTDTHLLMPLPKAICKLLYTFCKIRGEKVVVQFLSTETRHLELLLSALEIGSEDKGHTSSTVWGWEERYITLLWLSQLLLVPFDLASISSHGTEDNVELHIPSLVIPPNVPAVTLRVISLAVRYLSSSGKERDAAKILLVRVALRPDMQQVGVLQALVEWALSCLNPTSNLQSSPYYYIGILSFLAGMLVSSSGTPNMLQYVSRISNITRNQDDMPSTILDAIKKSAVSRKIIIKILRAIALLELSNPHLTDLDRVQTLIGDLLDSLEDPATPVRLAASKALSIITLKLDSDMASQVVDVVLDTFHGTYRTEKGIPNVSGVKPFQWHGLVLTFSQLLYRRSIQLERLAPVLSALRLALSFEKRTATSATSTGTNVRDAANFGIWALARRYSTAELEKINLEPINSGLNKLQPALQTLAIDLIISGSLDPVGNVRRGSSAALQELIGRNPGTIREGIKAVQIVDYHAIALRSRAVREVAIEAASLSEAYYHGLLRALMGWRGVKDRDAAARSVAASAVGKLVWAKRLRTQEQRSQYRATLKSIFGMMKPLGIRDGDERHGLILCLAAIISPFTEETFHGPSGERLDTAMSVLEITGNILSYVNDKWPTISNQVLIAQATSQLFLATSGLLRLDNIETTLQVRVISGQLAAMDKFIVIGGSSASIISDAAADLLTLVDEAKKDMLIKQYIYNSKTFPKGRHASPNGAYLQTLFKIFPLASLHQKSIITTIQELWAEDPDIETRVEILRCLGTSHIFHNNLDPFFSLIEEGLDDFTTNAQGDVGSKVRIEAAKVVRVIWETADSSAEKLGIRNRLCGRTLRTAAEKLDKVRRQGQRCLLLDQSACPTSNLAIHANEKNSDEISSLQSLDPSSTSYFLNLLYIQLLPWFTTSPHASLWSKTLLSGYVTSADTGASNLVSASRSALLSFCEASLPNICLTSQTLFLIIKSTVQSTNDRILVSALEVVKFLFDMGIMQQSNIEWSSFYFWVQKAHYQSANIRKIEICVRIYGALSELKAGGSIEKKATQRLLSMLVHRYPSVRGVVADELWARREIQGLKGVDWGIAKREDVEVLRQVAVIE</sequence>
<feature type="domain" description="Tubulin-folding cofactor D ARM repeats" evidence="4">
    <location>
        <begin position="342"/>
        <end position="544"/>
    </location>
</feature>
<evidence type="ECO:0000313" key="6">
    <source>
        <dbReference type="Proteomes" id="UP000242519"/>
    </source>
</evidence>
<dbReference type="Pfam" id="PF23579">
    <property type="entry name" value="ARM_TBCD"/>
    <property type="match status" value="1"/>
</dbReference>
<reference evidence="5 6" key="1">
    <citation type="submission" date="2017-04" db="EMBL/GenBank/DDBJ databases">
        <title>Draft genome sequence of Marssonina coronaria NL1: causal agent of apple blotch.</title>
        <authorList>
            <person name="Cheng Q."/>
        </authorList>
    </citation>
    <scope>NUCLEOTIDE SEQUENCE [LARGE SCALE GENOMIC DNA]</scope>
    <source>
        <strain evidence="5 6">NL1</strain>
    </source>
</reference>
<evidence type="ECO:0000313" key="5">
    <source>
        <dbReference type="EMBL" id="OWP05469.1"/>
    </source>
</evidence>
<dbReference type="GO" id="GO:0048487">
    <property type="term" value="F:beta-tubulin binding"/>
    <property type="evidence" value="ECO:0007669"/>
    <property type="project" value="InterPro"/>
</dbReference>
<evidence type="ECO:0000259" key="4">
    <source>
        <dbReference type="Pfam" id="PF25767"/>
    </source>
</evidence>
<evidence type="ECO:0000259" key="3">
    <source>
        <dbReference type="Pfam" id="PF12612"/>
    </source>
</evidence>
<feature type="domain" description="Tubulin-folding cofactor D C-terminal" evidence="3">
    <location>
        <begin position="899"/>
        <end position="1085"/>
    </location>
</feature>